<comment type="caution">
    <text evidence="1">The sequence shown here is derived from an EMBL/GenBank/DDBJ whole genome shotgun (WGS) entry which is preliminary data.</text>
</comment>
<gene>
    <name evidence="1" type="ORF">ATJ97_2201</name>
</gene>
<reference evidence="1 2" key="1">
    <citation type="submission" date="2017-10" db="EMBL/GenBank/DDBJ databases">
        <title>Sequencing the genomes of 1000 actinobacteria strains.</title>
        <authorList>
            <person name="Klenk H.-P."/>
        </authorList>
    </citation>
    <scope>NUCLEOTIDE SEQUENCE [LARGE SCALE GENOMIC DNA]</scope>
    <source>
        <strain evidence="1 2">DSM 21838</strain>
    </source>
</reference>
<dbReference type="EMBL" id="PDJI01000004">
    <property type="protein sequence ID" value="PFG39690.1"/>
    <property type="molecule type" value="Genomic_DNA"/>
</dbReference>
<dbReference type="AlphaFoldDB" id="A0A2A9EN80"/>
<dbReference type="GO" id="GO:0003677">
    <property type="term" value="F:DNA binding"/>
    <property type="evidence" value="ECO:0007669"/>
    <property type="project" value="UniProtKB-KW"/>
</dbReference>
<dbReference type="PANTHER" id="PTHR38479">
    <property type="entry name" value="LMO0824 PROTEIN"/>
    <property type="match status" value="1"/>
</dbReference>
<keyword evidence="1" id="KW-0238">DNA-binding</keyword>
<protein>
    <submittedName>
        <fullName evidence="1">Winged helix DNA-binding protein</fullName>
    </submittedName>
</protein>
<evidence type="ECO:0000313" key="2">
    <source>
        <dbReference type="Proteomes" id="UP000222106"/>
    </source>
</evidence>
<name>A0A2A9EN80_9MICO</name>
<dbReference type="InterPro" id="IPR009351">
    <property type="entry name" value="AlkZ-like"/>
</dbReference>
<evidence type="ECO:0000313" key="1">
    <source>
        <dbReference type="EMBL" id="PFG39690.1"/>
    </source>
</evidence>
<dbReference type="RefSeq" id="WP_098483748.1">
    <property type="nucleotide sequence ID" value="NZ_PDJI01000004.1"/>
</dbReference>
<dbReference type="OrthoDB" id="9148135at2"/>
<accession>A0A2A9EN80</accession>
<sequence length="360" mass="39527">MLTRTEVALLRLVAQRVVGPRCPTATETVRHLCALQAQDFPAALAAVTLRTEPADDGGIVGSLDRGEVVRSWPMRGTLHLVAAEDLSWMQSLTTDRLITGAARRRAQLGIDDAMLDRALEVATAALSGGRSLSRSELMTLWNEAGLLEAGQRGYHLLWNLAQRGFLCLGPTANGEQRIVLLHEWVPEPRQLEREEALGEWVLRYFRGHGPATLKDFTWWTKLTVADAKIGLAVARPHLESVEVDGVEHLMDPTTPELLAEHRRAARGVVLLPAFDEMILGYQDRSATLPPEHADRIVPGGNGMFRPIVVSGGRVVGTWRRVGNGSRRRIETEPFATLTATVERGVTRAADSYPELALGRA</sequence>
<dbReference type="Pfam" id="PF06224">
    <property type="entry name" value="AlkZ-like"/>
    <property type="match status" value="1"/>
</dbReference>
<dbReference type="Proteomes" id="UP000222106">
    <property type="component" value="Unassembled WGS sequence"/>
</dbReference>
<keyword evidence="2" id="KW-1185">Reference proteome</keyword>
<proteinExistence type="predicted"/>
<dbReference type="PANTHER" id="PTHR38479:SF2">
    <property type="entry name" value="WINGED HELIX DNA-BINDING DOMAIN-CONTAINING PROTEIN"/>
    <property type="match status" value="1"/>
</dbReference>
<organism evidence="1 2">
    <name type="scientific">Georgenia soli</name>
    <dbReference type="NCBI Taxonomy" id="638953"/>
    <lineage>
        <taxon>Bacteria</taxon>
        <taxon>Bacillati</taxon>
        <taxon>Actinomycetota</taxon>
        <taxon>Actinomycetes</taxon>
        <taxon>Micrococcales</taxon>
        <taxon>Bogoriellaceae</taxon>
        <taxon>Georgenia</taxon>
    </lineage>
</organism>